<feature type="domain" description="Nucleotidyl transferase" evidence="1">
    <location>
        <begin position="11"/>
        <end position="227"/>
    </location>
</feature>
<dbReference type="InterPro" id="IPR029044">
    <property type="entry name" value="Nucleotide-diphossugar_trans"/>
</dbReference>
<organism evidence="2 3">
    <name type="scientific">Leptospira jelokensis</name>
    <dbReference type="NCBI Taxonomy" id="2484931"/>
    <lineage>
        <taxon>Bacteria</taxon>
        <taxon>Pseudomonadati</taxon>
        <taxon>Spirochaetota</taxon>
        <taxon>Spirochaetia</taxon>
        <taxon>Leptospirales</taxon>
        <taxon>Leptospiraceae</taxon>
        <taxon>Leptospira</taxon>
    </lineage>
</organism>
<dbReference type="InterPro" id="IPR005835">
    <property type="entry name" value="NTP_transferase_dom"/>
</dbReference>
<dbReference type="SUPFAM" id="SSF53448">
    <property type="entry name" value="Nucleotide-diphospho-sugar transferases"/>
    <property type="match status" value="1"/>
</dbReference>
<gene>
    <name evidence="2" type="ORF">EHQ62_00065</name>
</gene>
<dbReference type="EMBL" id="RQGH01000002">
    <property type="protein sequence ID" value="TGL77318.1"/>
    <property type="molecule type" value="Genomic_DNA"/>
</dbReference>
<evidence type="ECO:0000313" key="2">
    <source>
        <dbReference type="EMBL" id="TGL77318.1"/>
    </source>
</evidence>
<accession>A0A4Z0ZXX8</accession>
<keyword evidence="3" id="KW-1185">Reference proteome</keyword>
<evidence type="ECO:0000313" key="3">
    <source>
        <dbReference type="Proteomes" id="UP000297567"/>
    </source>
</evidence>
<name>A0A4Z0ZXX8_9LEPT</name>
<comment type="caution">
    <text evidence="2">The sequence shown here is derived from an EMBL/GenBank/DDBJ whole genome shotgun (WGS) entry which is preliminary data.</text>
</comment>
<dbReference type="Proteomes" id="UP000297567">
    <property type="component" value="Unassembled WGS sequence"/>
</dbReference>
<dbReference type="Pfam" id="PF00483">
    <property type="entry name" value="NTP_transferase"/>
    <property type="match status" value="1"/>
</dbReference>
<evidence type="ECO:0000259" key="1">
    <source>
        <dbReference type="Pfam" id="PF00483"/>
    </source>
</evidence>
<reference evidence="2" key="1">
    <citation type="journal article" date="2019" name="PLoS Negl. Trop. Dis.">
        <title>Revisiting the worldwide diversity of Leptospira species in the environment.</title>
        <authorList>
            <person name="Vincent A.T."/>
            <person name="Schiettekatte O."/>
            <person name="Bourhy P."/>
            <person name="Veyrier F.J."/>
            <person name="Picardeau M."/>
        </authorList>
    </citation>
    <scope>NUCLEOTIDE SEQUENCE [LARGE SCALE GENOMIC DNA]</scope>
    <source>
        <strain evidence="2">201702451</strain>
    </source>
</reference>
<sequence>MNQNIDLPIFILAGGRGTRLSSVVNDVPKPLAPVFGKPFLQYLLENYHDQGFRRFFFLLHYKADLIIEYVEKMKETLLNHTEVQFSIEPSQLGTGGAVAHALNSLKFEGEFLIVNADTWVDKKSMLNVAESSSPSIAIIHTNDVSRYGKVSFDGKFVLEFEEKRENAGAGWINAGLYKLHSSIFIGRTGEFSMENDVFPELARQRRLRAVPLNTEFIDIGIPDDYKRFQDWIESGREEKF</sequence>
<dbReference type="PANTHER" id="PTHR22572">
    <property type="entry name" value="SUGAR-1-PHOSPHATE GUANYL TRANSFERASE"/>
    <property type="match status" value="1"/>
</dbReference>
<protein>
    <recommendedName>
        <fullName evidence="1">Nucleotidyl transferase domain-containing protein</fullName>
    </recommendedName>
</protein>
<dbReference type="AlphaFoldDB" id="A0A4Z0ZXX8"/>
<dbReference type="InterPro" id="IPR050486">
    <property type="entry name" value="Mannose-1P_guanyltransferase"/>
</dbReference>
<dbReference type="RefSeq" id="WP_135640267.1">
    <property type="nucleotide sequence ID" value="NZ_RQGH01000002.1"/>
</dbReference>
<dbReference type="Gene3D" id="3.90.550.10">
    <property type="entry name" value="Spore Coat Polysaccharide Biosynthesis Protein SpsA, Chain A"/>
    <property type="match status" value="1"/>
</dbReference>
<proteinExistence type="predicted"/>